<comment type="caution">
    <text evidence="2">The sequence shown here is derived from an EMBL/GenBank/DDBJ whole genome shotgun (WGS) entry which is preliminary data.</text>
</comment>
<keyword evidence="3" id="KW-1185">Reference proteome</keyword>
<dbReference type="SUPFAM" id="SSF54593">
    <property type="entry name" value="Glyoxalase/Bleomycin resistance protein/Dihydroxybiphenyl dioxygenase"/>
    <property type="match status" value="1"/>
</dbReference>
<dbReference type="Gene3D" id="3.10.180.10">
    <property type="entry name" value="2,3-Dihydroxybiphenyl 1,2-Dioxygenase, domain 1"/>
    <property type="match status" value="1"/>
</dbReference>
<dbReference type="InterPro" id="IPR037523">
    <property type="entry name" value="VOC_core"/>
</dbReference>
<dbReference type="Proteomes" id="UP000288024">
    <property type="component" value="Unassembled WGS sequence"/>
</dbReference>
<dbReference type="PROSITE" id="PS51819">
    <property type="entry name" value="VOC"/>
    <property type="match status" value="1"/>
</dbReference>
<dbReference type="PANTHER" id="PTHR36503">
    <property type="entry name" value="BLR2520 PROTEIN"/>
    <property type="match status" value="1"/>
</dbReference>
<evidence type="ECO:0000313" key="2">
    <source>
        <dbReference type="EMBL" id="RVT61414.1"/>
    </source>
</evidence>
<evidence type="ECO:0000259" key="1">
    <source>
        <dbReference type="PROSITE" id="PS51819"/>
    </source>
</evidence>
<dbReference type="EMBL" id="RZTZ01000005">
    <property type="protein sequence ID" value="RVT61414.1"/>
    <property type="molecule type" value="Genomic_DNA"/>
</dbReference>
<dbReference type="InterPro" id="IPR004360">
    <property type="entry name" value="Glyas_Fos-R_dOase_dom"/>
</dbReference>
<dbReference type="GeneID" id="87620273"/>
<name>A0A437K9N9_9BACI</name>
<dbReference type="PANTHER" id="PTHR36503:SF1">
    <property type="entry name" value="BLR2520 PROTEIN"/>
    <property type="match status" value="1"/>
</dbReference>
<protein>
    <submittedName>
        <fullName evidence="2">VOC family protein</fullName>
    </submittedName>
</protein>
<dbReference type="InterPro" id="IPR029068">
    <property type="entry name" value="Glyas_Bleomycin-R_OHBP_Dase"/>
</dbReference>
<dbReference type="RefSeq" id="WP_127738870.1">
    <property type="nucleotide sequence ID" value="NZ_JAMAVA010000009.1"/>
</dbReference>
<reference evidence="2 3" key="1">
    <citation type="submission" date="2019-01" db="EMBL/GenBank/DDBJ databases">
        <title>Bacillus sp. M5HDSG1-1, whole genome shotgun sequence.</title>
        <authorList>
            <person name="Tuo L."/>
        </authorList>
    </citation>
    <scope>NUCLEOTIDE SEQUENCE [LARGE SCALE GENOMIC DNA]</scope>
    <source>
        <strain evidence="2 3">M5HDSG1-1</strain>
    </source>
</reference>
<gene>
    <name evidence="2" type="ORF">EM808_14245</name>
</gene>
<dbReference type="AlphaFoldDB" id="A0A437K9N9"/>
<accession>A0A437K9N9</accession>
<sequence length="147" mass="16518">MNRINLIALGVRNIADSLAFYKAIGFQASVVGTDEEPVIVFFRNQGSKLELFPLELLAKDINEENPPTVTDGKSFPGFTLAYNAKSVEEVDDIFKRLIETGAEIAKTPRETSWGGYGGYFKDIDGYYWEVAYGPDWEFDETDMLVIN</sequence>
<organism evidence="2 3">
    <name type="scientific">Niallia taxi</name>
    <dbReference type="NCBI Taxonomy" id="2499688"/>
    <lineage>
        <taxon>Bacteria</taxon>
        <taxon>Bacillati</taxon>
        <taxon>Bacillota</taxon>
        <taxon>Bacilli</taxon>
        <taxon>Bacillales</taxon>
        <taxon>Bacillaceae</taxon>
        <taxon>Niallia</taxon>
    </lineage>
</organism>
<evidence type="ECO:0000313" key="3">
    <source>
        <dbReference type="Proteomes" id="UP000288024"/>
    </source>
</evidence>
<feature type="domain" description="VOC" evidence="1">
    <location>
        <begin position="3"/>
        <end position="133"/>
    </location>
</feature>
<proteinExistence type="predicted"/>
<dbReference type="Pfam" id="PF00903">
    <property type="entry name" value="Glyoxalase"/>
    <property type="match status" value="1"/>
</dbReference>